<feature type="compositionally biased region" description="Low complexity" evidence="7">
    <location>
        <begin position="15"/>
        <end position="31"/>
    </location>
</feature>
<evidence type="ECO:0000256" key="7">
    <source>
        <dbReference type="SAM" id="MobiDB-lite"/>
    </source>
</evidence>
<keyword evidence="6" id="KW-0406">Ion transport</keyword>
<comment type="caution">
    <text evidence="9">The sequence shown here is derived from an EMBL/GenBank/DDBJ whole genome shotgun (WGS) entry which is preliminary data.</text>
</comment>
<keyword evidence="5 6" id="KW-0472">Membrane</keyword>
<protein>
    <recommendedName>
        <fullName evidence="6">Copper transport protein</fullName>
    </recommendedName>
</protein>
<evidence type="ECO:0000313" key="8">
    <source>
        <dbReference type="EMBL" id="CAD6900210.1"/>
    </source>
</evidence>
<evidence type="ECO:0000313" key="10">
    <source>
        <dbReference type="Proteomes" id="UP000077671"/>
    </source>
</evidence>
<keyword evidence="4 6" id="KW-1133">Transmembrane helix</keyword>
<accession>A0A177V8S3</accession>
<dbReference type="InterPro" id="IPR007274">
    <property type="entry name" value="Cop_transporter"/>
</dbReference>
<dbReference type="PANTHER" id="PTHR12483">
    <property type="entry name" value="SOLUTE CARRIER FAMILY 31 COPPER TRANSPORTERS"/>
    <property type="match status" value="1"/>
</dbReference>
<evidence type="ECO:0000313" key="9">
    <source>
        <dbReference type="EMBL" id="KAE8262106.1"/>
    </source>
</evidence>
<feature type="region of interest" description="Disordered" evidence="7">
    <location>
        <begin position="118"/>
        <end position="158"/>
    </location>
</feature>
<evidence type="ECO:0000256" key="1">
    <source>
        <dbReference type="ARBA" id="ARBA00004141"/>
    </source>
</evidence>
<keyword evidence="11" id="KW-1185">Reference proteome</keyword>
<evidence type="ECO:0000256" key="3">
    <source>
        <dbReference type="ARBA" id="ARBA00022692"/>
    </source>
</evidence>
<comment type="subcellular location">
    <subcellularLocation>
        <location evidence="1 6">Membrane</location>
        <topology evidence="1 6">Multi-pass membrane protein</topology>
    </subcellularLocation>
</comment>
<feature type="transmembrane region" description="Helical" evidence="6">
    <location>
        <begin position="226"/>
        <end position="244"/>
    </location>
</feature>
<evidence type="ECO:0000256" key="6">
    <source>
        <dbReference type="RuleBase" id="RU367022"/>
    </source>
</evidence>
<dbReference type="EMBL" id="CAJHJG010000268">
    <property type="protein sequence ID" value="CAD6900210.1"/>
    <property type="molecule type" value="Genomic_DNA"/>
</dbReference>
<reference evidence="9" key="2">
    <citation type="journal article" date="2019" name="IMA Fungus">
        <title>Genome sequencing and comparison of five Tilletia species to identify candidate genes for the detection of regulated species infecting wheat.</title>
        <authorList>
            <person name="Nguyen H.D.T."/>
            <person name="Sultana T."/>
            <person name="Kesanakurti P."/>
            <person name="Hambleton S."/>
        </authorList>
    </citation>
    <scope>NUCLEOTIDE SEQUENCE</scope>
    <source>
        <strain evidence="9">DAOMC 238032</strain>
    </source>
</reference>
<keyword evidence="3 6" id="KW-0812">Transmembrane</keyword>
<dbReference type="GO" id="GO:0016020">
    <property type="term" value="C:membrane"/>
    <property type="evidence" value="ECO:0007669"/>
    <property type="project" value="UniProtKB-SubCell"/>
</dbReference>
<comment type="similarity">
    <text evidence="2 6">Belongs to the copper transporter (Ctr) (TC 1.A.56) family. SLC31A subfamily.</text>
</comment>
<keyword evidence="6" id="KW-0187">Copper transport</keyword>
<proteinExistence type="inferred from homology"/>
<dbReference type="Pfam" id="PF04145">
    <property type="entry name" value="Ctr"/>
    <property type="match status" value="1"/>
</dbReference>
<feature type="transmembrane region" description="Helical" evidence="6">
    <location>
        <begin position="66"/>
        <end position="85"/>
    </location>
</feature>
<dbReference type="GO" id="GO:0005375">
    <property type="term" value="F:copper ion transmembrane transporter activity"/>
    <property type="evidence" value="ECO:0007669"/>
    <property type="project" value="UniProtKB-UniRule"/>
</dbReference>
<evidence type="ECO:0000313" key="11">
    <source>
        <dbReference type="Proteomes" id="UP000836402"/>
    </source>
</evidence>
<evidence type="ECO:0000256" key="5">
    <source>
        <dbReference type="ARBA" id="ARBA00023136"/>
    </source>
</evidence>
<dbReference type="AlphaFoldDB" id="A0A177V8S3"/>
<organism evidence="9 10">
    <name type="scientific">Tilletia caries</name>
    <name type="common">wheat bunt fungus</name>
    <dbReference type="NCBI Taxonomy" id="13290"/>
    <lineage>
        <taxon>Eukaryota</taxon>
        <taxon>Fungi</taxon>
        <taxon>Dikarya</taxon>
        <taxon>Basidiomycota</taxon>
        <taxon>Ustilaginomycotina</taxon>
        <taxon>Exobasidiomycetes</taxon>
        <taxon>Tilletiales</taxon>
        <taxon>Tilletiaceae</taxon>
        <taxon>Tilletia</taxon>
    </lineage>
</organism>
<keyword evidence="6" id="KW-0813">Transport</keyword>
<dbReference type="EMBL" id="LWDD02000276">
    <property type="protein sequence ID" value="KAE8262106.1"/>
    <property type="molecule type" value="Genomic_DNA"/>
</dbReference>
<evidence type="ECO:0000256" key="4">
    <source>
        <dbReference type="ARBA" id="ARBA00022989"/>
    </source>
</evidence>
<feature type="compositionally biased region" description="Polar residues" evidence="7">
    <location>
        <begin position="142"/>
        <end position="158"/>
    </location>
</feature>
<dbReference type="Proteomes" id="UP000836402">
    <property type="component" value="Unassembled WGS sequence"/>
</dbReference>
<feature type="region of interest" description="Disordered" evidence="7">
    <location>
        <begin position="1"/>
        <end position="31"/>
    </location>
</feature>
<dbReference type="Proteomes" id="UP000077671">
    <property type="component" value="Unassembled WGS sequence"/>
</dbReference>
<dbReference type="PANTHER" id="PTHR12483:SF73">
    <property type="entry name" value="COPPER TRANSPORT PROTEIN CTR3"/>
    <property type="match status" value="1"/>
</dbReference>
<reference evidence="9" key="1">
    <citation type="submission" date="2016-04" db="EMBL/GenBank/DDBJ databases">
        <authorList>
            <person name="Nguyen H.D."/>
            <person name="Kesanakurti P."/>
            <person name="Cullis J."/>
            <person name="Levesque C.A."/>
            <person name="Hambleton S."/>
        </authorList>
    </citation>
    <scope>NUCLEOTIDE SEQUENCE</scope>
    <source>
        <strain evidence="9">DAOMC 238032</strain>
    </source>
</reference>
<reference evidence="8" key="3">
    <citation type="submission" date="2020-10" db="EMBL/GenBank/DDBJ databases">
        <authorList>
            <person name="Sedaghatjoo S."/>
        </authorList>
    </citation>
    <scope>NUCLEOTIDE SEQUENCE</scope>
    <source>
        <strain evidence="8">AZH3</strain>
    </source>
</reference>
<feature type="transmembrane region" description="Helical" evidence="6">
    <location>
        <begin position="200"/>
        <end position="220"/>
    </location>
</feature>
<sequence length="315" mass="34132">MFDRRQSTHPGVTHGGMDMSGMDMSGHSHGSSGATGSDECYMDMLGNWRVTNVCVLTSSWHIKTTAQFVGTCVGVFFLVFLIEAIRRWGREWDRYIVRNALSDRLALRQARQQVLMSSSAASNRSLDEDDDVSSNKAREGQALSSAEQQTQQSTRVQAPLSKNRTLAKIESAFFGVPASTSASSSAVNQTRFRPTVMQQFIRSLVYAVQFTGAYIVMLIAMTFNGYILIAIILGGFAGHFVSTWDNLSRAVDESQEEDNLLMFGSTGQSGVGTGAAATAAAADRSRRASQVQAEQRVLRYAGHGETAYGSGACCG</sequence>
<name>A0A177V8S3_9BASI</name>
<keyword evidence="6" id="KW-0186">Copper</keyword>
<evidence type="ECO:0000256" key="2">
    <source>
        <dbReference type="ARBA" id="ARBA00006921"/>
    </source>
</evidence>
<gene>
    <name evidence="9" type="ORF">A4X03_0g2711</name>
    <name evidence="8" type="ORF">JKIAZH3_G2013</name>
</gene>